<dbReference type="OMA" id="WILGWDL"/>
<feature type="transmembrane region" description="Helical" evidence="5">
    <location>
        <begin position="177"/>
        <end position="199"/>
    </location>
</feature>
<organism evidence="7 8">
    <name type="scientific">Cavenderia fasciculata</name>
    <name type="common">Slime mold</name>
    <name type="synonym">Dictyostelium fasciculatum</name>
    <dbReference type="NCBI Taxonomy" id="261658"/>
    <lineage>
        <taxon>Eukaryota</taxon>
        <taxon>Amoebozoa</taxon>
        <taxon>Evosea</taxon>
        <taxon>Eumycetozoa</taxon>
        <taxon>Dictyostelia</taxon>
        <taxon>Acytosteliales</taxon>
        <taxon>Cavenderiaceae</taxon>
        <taxon>Cavenderia</taxon>
    </lineage>
</organism>
<feature type="transmembrane region" description="Helical" evidence="5">
    <location>
        <begin position="328"/>
        <end position="351"/>
    </location>
</feature>
<evidence type="ECO:0000313" key="7">
    <source>
        <dbReference type="EMBL" id="EGG18372.1"/>
    </source>
</evidence>
<dbReference type="InterPro" id="IPR002293">
    <property type="entry name" value="AA/rel_permease1"/>
</dbReference>
<evidence type="ECO:0000313" key="8">
    <source>
        <dbReference type="Proteomes" id="UP000007797"/>
    </source>
</evidence>
<dbReference type="RefSeq" id="XP_004366276.1">
    <property type="nucleotide sequence ID" value="XM_004366219.1"/>
</dbReference>
<sequence length="557" mass="60954">MVTENDIRYRGDTTPLINTEEKKESVYSYKSLVRKYPVNLDEDTELDKCLTIVDIISYGVGSTVGAGVFVSIGIAISGFSGPGTALSFIFSAIACLISAFCYSEFAARIPLSGSAYTFAYVALGEYAGWFIGWNLTLEYAISASAVARGWSGYFSEFFKIFNKATPEWVTGYNLNDYFSIAPLSPVIIIICTGILVFGVKDSARFNLSITILNITTILFFIIFGAFYVDISNLNPFLPYGMNGVFQGCSRIFFSYVGFDSVTTLSGEVKNPKRDLPVGIVATLGIATVLYVGVTIVLSGMIKYLDVSHDSPLSDAFLSLATNHPHLKWVAFVLVIGTLTSLTASTLCSLLGQPRIYLQMAKDGLFFQQFASVNKKTQVPVFGTIFTGAFASVLAILLNLDQLTNMISIGTLLAFTVVCAGVVVVRLSDEQGNEEYRLKSPILLFVLFVFACLFGVSSANSWNWGYQVGFSVPMIAVMVALSLRRQLTVPTTFKCPLSPVLPCLGIIVNTYFIMHLDTESFYRVIIWTVVGSIIYFAYGIRNSKLNNRINGGSQKSVN</sequence>
<dbReference type="InterPro" id="IPR029485">
    <property type="entry name" value="CAT_C"/>
</dbReference>
<name>F4Q0M1_CACFS</name>
<protein>
    <submittedName>
        <fullName evidence="7">Cationic amino acid transporter</fullName>
    </submittedName>
</protein>
<feature type="transmembrane region" description="Helical" evidence="5">
    <location>
        <begin position="519"/>
        <end position="537"/>
    </location>
</feature>
<reference evidence="8" key="1">
    <citation type="journal article" date="2011" name="Genome Res.">
        <title>Phylogeny-wide analysis of social amoeba genomes highlights ancient origins for complex intercellular communication.</title>
        <authorList>
            <person name="Heidel A.J."/>
            <person name="Lawal H.M."/>
            <person name="Felder M."/>
            <person name="Schilde C."/>
            <person name="Helps N.R."/>
            <person name="Tunggal B."/>
            <person name="Rivero F."/>
            <person name="John U."/>
            <person name="Schleicher M."/>
            <person name="Eichinger L."/>
            <person name="Platzer M."/>
            <person name="Noegel A.A."/>
            <person name="Schaap P."/>
            <person name="Gloeckner G."/>
        </authorList>
    </citation>
    <scope>NUCLEOTIDE SEQUENCE [LARGE SCALE GENOMIC DNA]</scope>
    <source>
        <strain evidence="8">SH3</strain>
    </source>
</reference>
<dbReference type="Pfam" id="PF13520">
    <property type="entry name" value="AA_permease_2"/>
    <property type="match status" value="1"/>
</dbReference>
<dbReference type="Gene3D" id="1.20.1740.10">
    <property type="entry name" value="Amino acid/polyamine transporter I"/>
    <property type="match status" value="1"/>
</dbReference>
<dbReference type="GO" id="GO:0015171">
    <property type="term" value="F:amino acid transmembrane transporter activity"/>
    <property type="evidence" value="ECO:0007669"/>
    <property type="project" value="TreeGrafter"/>
</dbReference>
<feature type="transmembrane region" description="Helical" evidence="5">
    <location>
        <begin position="378"/>
        <end position="399"/>
    </location>
</feature>
<dbReference type="GO" id="GO:0005886">
    <property type="term" value="C:plasma membrane"/>
    <property type="evidence" value="ECO:0007669"/>
    <property type="project" value="TreeGrafter"/>
</dbReference>
<comment type="subcellular location">
    <subcellularLocation>
        <location evidence="1">Membrane</location>
        <topology evidence="1">Multi-pass membrane protein</topology>
    </subcellularLocation>
</comment>
<dbReference type="PANTHER" id="PTHR43243">
    <property type="entry name" value="INNER MEMBRANE TRANSPORTER YGJI-RELATED"/>
    <property type="match status" value="1"/>
</dbReference>
<feature type="domain" description="Cationic amino acid transporter C-terminal" evidence="6">
    <location>
        <begin position="492"/>
        <end position="542"/>
    </location>
</feature>
<dbReference type="Pfam" id="PF13906">
    <property type="entry name" value="AA_permease_C"/>
    <property type="match status" value="1"/>
</dbReference>
<keyword evidence="2 5" id="KW-0812">Transmembrane</keyword>
<dbReference type="GeneID" id="14870779"/>
<feature type="transmembrane region" description="Helical" evidence="5">
    <location>
        <begin position="55"/>
        <end position="79"/>
    </location>
</feature>
<feature type="transmembrane region" description="Helical" evidence="5">
    <location>
        <begin position="115"/>
        <end position="135"/>
    </location>
</feature>
<evidence type="ECO:0000256" key="2">
    <source>
        <dbReference type="ARBA" id="ARBA00022692"/>
    </source>
</evidence>
<keyword evidence="3 5" id="KW-1133">Transmembrane helix</keyword>
<feature type="transmembrane region" description="Helical" evidence="5">
    <location>
        <begin position="211"/>
        <end position="230"/>
    </location>
</feature>
<gene>
    <name evidence="7" type="primary">ctrA</name>
    <name evidence="7" type="ORF">DFA_03866</name>
</gene>
<dbReference type="EMBL" id="GL883018">
    <property type="protein sequence ID" value="EGG18372.1"/>
    <property type="molecule type" value="Genomic_DNA"/>
</dbReference>
<proteinExistence type="predicted"/>
<feature type="transmembrane region" description="Helical" evidence="5">
    <location>
        <begin position="85"/>
        <end position="103"/>
    </location>
</feature>
<feature type="transmembrane region" description="Helical" evidence="5">
    <location>
        <begin position="439"/>
        <end position="457"/>
    </location>
</feature>
<evidence type="ECO:0000256" key="4">
    <source>
        <dbReference type="ARBA" id="ARBA00023136"/>
    </source>
</evidence>
<keyword evidence="4 5" id="KW-0472">Membrane</keyword>
<dbReference type="PANTHER" id="PTHR43243:SF36">
    <property type="entry name" value="CATIONIC AMINO ACID TRANSPORTER C-TERMINAL DOMAIN-CONTAINING PROTEIN"/>
    <property type="match status" value="1"/>
</dbReference>
<dbReference type="OrthoDB" id="5982228at2759"/>
<evidence type="ECO:0000256" key="5">
    <source>
        <dbReference type="SAM" id="Phobius"/>
    </source>
</evidence>
<feature type="transmembrane region" description="Helical" evidence="5">
    <location>
        <begin position="279"/>
        <end position="301"/>
    </location>
</feature>
<keyword evidence="8" id="KW-1185">Reference proteome</keyword>
<dbReference type="KEGG" id="dfa:DFA_03866"/>
<accession>F4Q0M1</accession>
<dbReference type="PIRSF" id="PIRSF006060">
    <property type="entry name" value="AA_transporter"/>
    <property type="match status" value="1"/>
</dbReference>
<feature type="transmembrane region" description="Helical" evidence="5">
    <location>
        <begin position="463"/>
        <end position="482"/>
    </location>
</feature>
<evidence type="ECO:0000256" key="3">
    <source>
        <dbReference type="ARBA" id="ARBA00022989"/>
    </source>
</evidence>
<dbReference type="STRING" id="1054147.F4Q0M1"/>
<feature type="transmembrane region" description="Helical" evidence="5">
    <location>
        <begin position="494"/>
        <end position="513"/>
    </location>
</feature>
<feature type="transmembrane region" description="Helical" evidence="5">
    <location>
        <begin position="236"/>
        <end position="258"/>
    </location>
</feature>
<dbReference type="AlphaFoldDB" id="F4Q0M1"/>
<evidence type="ECO:0000256" key="1">
    <source>
        <dbReference type="ARBA" id="ARBA00004141"/>
    </source>
</evidence>
<evidence type="ECO:0000259" key="6">
    <source>
        <dbReference type="Pfam" id="PF13906"/>
    </source>
</evidence>
<feature type="transmembrane region" description="Helical" evidence="5">
    <location>
        <begin position="405"/>
        <end position="427"/>
    </location>
</feature>
<dbReference type="Proteomes" id="UP000007797">
    <property type="component" value="Unassembled WGS sequence"/>
</dbReference>